<dbReference type="Proteomes" id="UP001523392">
    <property type="component" value="Unassembled WGS sequence"/>
</dbReference>
<evidence type="ECO:0000256" key="1">
    <source>
        <dbReference type="SAM" id="MobiDB-lite"/>
    </source>
</evidence>
<feature type="region of interest" description="Disordered" evidence="1">
    <location>
        <begin position="1"/>
        <end position="43"/>
    </location>
</feature>
<reference evidence="2 3" key="1">
    <citation type="submission" date="2021-12" db="EMBL/GenBank/DDBJ databases">
        <title>Siccirubricoccus leaddurans sp. nov., a high concentration Zn2+ tolerance bacterium.</title>
        <authorList>
            <person name="Cao Y."/>
        </authorList>
    </citation>
    <scope>NUCLEOTIDE SEQUENCE [LARGE SCALE GENOMIC DNA]</scope>
    <source>
        <strain evidence="2 3">KC 17139</strain>
    </source>
</reference>
<evidence type="ECO:0000313" key="3">
    <source>
        <dbReference type="Proteomes" id="UP001523392"/>
    </source>
</evidence>
<comment type="caution">
    <text evidence="2">The sequence shown here is derived from an EMBL/GenBank/DDBJ whole genome shotgun (WGS) entry which is preliminary data.</text>
</comment>
<name>A0ABT1D2F9_9PROT</name>
<gene>
    <name evidence="2" type="ORF">JYK14_07845</name>
</gene>
<keyword evidence="3" id="KW-1185">Reference proteome</keyword>
<evidence type="ECO:0000313" key="2">
    <source>
        <dbReference type="EMBL" id="MCO6416082.1"/>
    </source>
</evidence>
<dbReference type="RefSeq" id="WP_252952691.1">
    <property type="nucleotide sequence ID" value="NZ_JAFIRR010000045.1"/>
</dbReference>
<organism evidence="2 3">
    <name type="scientific">Siccirubricoccus soli</name>
    <dbReference type="NCBI Taxonomy" id="2899147"/>
    <lineage>
        <taxon>Bacteria</taxon>
        <taxon>Pseudomonadati</taxon>
        <taxon>Pseudomonadota</taxon>
        <taxon>Alphaproteobacteria</taxon>
        <taxon>Acetobacterales</taxon>
        <taxon>Roseomonadaceae</taxon>
        <taxon>Siccirubricoccus</taxon>
    </lineage>
</organism>
<dbReference type="EMBL" id="JAFIRR010000045">
    <property type="protein sequence ID" value="MCO6416082.1"/>
    <property type="molecule type" value="Genomic_DNA"/>
</dbReference>
<proteinExistence type="predicted"/>
<protein>
    <submittedName>
        <fullName evidence="2">Uncharacterized protein</fullName>
    </submittedName>
</protein>
<accession>A0ABT1D2F9</accession>
<sequence>MSKPKKTGTAAPSRDPKQPVDETGSDDLEAVLAKEGSEDPMERKEFHDLRDRAAYVAVTGAFPTHLRPHSVRLLRQAVEYSRTPTAIDGDSGALTVRPDVRRRLRLDEHPMVVAAKRFVAEGYRIAVAREPTARRPFGRAWLYLPLDETRAVRVTVHANGAAAEGWA</sequence>